<keyword evidence="2" id="KW-1185">Reference proteome</keyword>
<accession>A0A1Q5U791</accession>
<dbReference type="STRING" id="1316194.A0A1Q5U791"/>
<name>A0A1Q5U791_9EURO</name>
<comment type="caution">
    <text evidence="1">The sequence shown here is derived from an EMBL/GenBank/DDBJ whole genome shotgun (WGS) entry which is preliminary data.</text>
</comment>
<proteinExistence type="predicted"/>
<dbReference type="EMBL" id="MNBE01000569">
    <property type="protein sequence ID" value="OKP08352.1"/>
    <property type="molecule type" value="Genomic_DNA"/>
</dbReference>
<dbReference type="Proteomes" id="UP000186955">
    <property type="component" value="Unassembled WGS sequence"/>
</dbReference>
<reference evidence="1 2" key="1">
    <citation type="submission" date="2016-10" db="EMBL/GenBank/DDBJ databases">
        <title>Genome sequence of the ascomycete fungus Penicillium subrubescens.</title>
        <authorList>
            <person name="De Vries R.P."/>
            <person name="Peng M."/>
            <person name="Dilokpimol A."/>
            <person name="Hilden K."/>
            <person name="Makela M.R."/>
            <person name="Grigoriev I."/>
            <person name="Riley R."/>
            <person name="Granchi Z."/>
        </authorList>
    </citation>
    <scope>NUCLEOTIDE SEQUENCE [LARGE SCALE GENOMIC DNA]</scope>
    <source>
        <strain evidence="1 2">CBS 132785</strain>
    </source>
</reference>
<evidence type="ECO:0000313" key="2">
    <source>
        <dbReference type="Proteomes" id="UP000186955"/>
    </source>
</evidence>
<dbReference type="AlphaFoldDB" id="A0A1Q5U791"/>
<gene>
    <name evidence="1" type="ORF">PENSUB_5719</name>
</gene>
<protein>
    <submittedName>
        <fullName evidence="1">Uncharacterized protein</fullName>
    </submittedName>
</protein>
<evidence type="ECO:0000313" key="1">
    <source>
        <dbReference type="EMBL" id="OKP08352.1"/>
    </source>
</evidence>
<sequence length="127" mass="13758">MNQVHLGYTSWNDPVTNTNVMPALNYVADPEGVQGIGVAVQGRRNTTSTYSISSDTSYVKVSQERGSVSSQGHGSNVRGFITVNWRSAKPGLSYTELTVRARDGSIAKLLLPVNKTVVPPGFTRFIE</sequence>
<organism evidence="1 2">
    <name type="scientific">Penicillium subrubescens</name>
    <dbReference type="NCBI Taxonomy" id="1316194"/>
    <lineage>
        <taxon>Eukaryota</taxon>
        <taxon>Fungi</taxon>
        <taxon>Dikarya</taxon>
        <taxon>Ascomycota</taxon>
        <taxon>Pezizomycotina</taxon>
        <taxon>Eurotiomycetes</taxon>
        <taxon>Eurotiomycetidae</taxon>
        <taxon>Eurotiales</taxon>
        <taxon>Aspergillaceae</taxon>
        <taxon>Penicillium</taxon>
    </lineage>
</organism>